<feature type="region of interest" description="Disordered" evidence="3">
    <location>
        <begin position="1"/>
        <end position="69"/>
    </location>
</feature>
<dbReference type="AlphaFoldDB" id="A0AAD5WG32"/>
<dbReference type="Gene3D" id="3.30.1370.10">
    <property type="entry name" value="K Homology domain, type 1"/>
    <property type="match status" value="1"/>
</dbReference>
<accession>A0AAD5WG32</accession>
<dbReference type="InterPro" id="IPR036612">
    <property type="entry name" value="KH_dom_type_1_sf"/>
</dbReference>
<evidence type="ECO:0000313" key="6">
    <source>
        <dbReference type="Proteomes" id="UP001210211"/>
    </source>
</evidence>
<feature type="region of interest" description="Disordered" evidence="3">
    <location>
        <begin position="263"/>
        <end position="286"/>
    </location>
</feature>
<evidence type="ECO:0000313" key="5">
    <source>
        <dbReference type="EMBL" id="KAJ3686118.1"/>
    </source>
</evidence>
<keyword evidence="6" id="KW-1185">Reference proteome</keyword>
<dbReference type="Proteomes" id="UP001210211">
    <property type="component" value="Unassembled WGS sequence"/>
</dbReference>
<dbReference type="CDD" id="cd22460">
    <property type="entry name" value="KH-I_PEPPER_rpt2_like"/>
    <property type="match status" value="1"/>
</dbReference>
<feature type="domain" description="K Homology" evidence="4">
    <location>
        <begin position="412"/>
        <end position="486"/>
    </location>
</feature>
<dbReference type="Pfam" id="PF00013">
    <property type="entry name" value="KH_1"/>
    <property type="match status" value="2"/>
</dbReference>
<feature type="domain" description="K Homology" evidence="4">
    <location>
        <begin position="579"/>
        <end position="649"/>
    </location>
</feature>
<sequence>MERSRSKRGYNYDPDLSPPPHPRSRPRYNDNRRRPNHHHRRGSFDDRRLQPPPPPPPPPPSFVHPVVGTDGGPPPNVKVTTCYRILCPEYKCDEVLGEPIAQIQAQTHAWIAVHRPAPGDSVRVIETSDDVQREPDGRPPQFSPAQDALLLVHRRIVDVPDPEDVRDRNRDRELDDDEDGPCKVVTRMVIPRLHVGCLLGRGGNIIEQMRKETKTHIRILPRDHDTPGCVSMSEEVLQVVGEVSCVKRAIAIISDRLKESLHRDRSSFRDRDRDRHHPPEGDYIPSTQLLPPIEERYLDGPDRFRNEFDSNGNPFVEFSNQQVNSYEAIVFRILCPSEKVDVVMGGPPGGILETLRSDVGVDVRVSDPIAGSDERVVIVTSQEGPDNELFPAQEALLHIQTHIVDLGPDKDNVITTRLLVPSKEIFCLEGRGGLLSEIKKSCSANVQILPKELLPICAFDSDELIQIVGEIRAARNALVQITAKLRSYLFKDVYEANDMAQAPYPGPNSDMISPSLHERYHGTEIGSMSVYPRSPLPGGPWHPKDVGGSASGSFEQEASNGSDEGRQNSLKRVAVPIVARSTLEVIIPKIAVEILTMRSKNKLAQISQISGATVILVEDTPDATDGVVRISGPPEQADKAQSLLQGFILSINACYLVSASPQLGKTRRRCTLLIGHVAAETPSMSLGFWIESKVYQQQNERTVSSIIISAIQSVCT</sequence>
<proteinExistence type="predicted"/>
<feature type="domain" description="K Homology" evidence="4">
    <location>
        <begin position="182"/>
        <end position="258"/>
    </location>
</feature>
<dbReference type="PROSITE" id="PS50084">
    <property type="entry name" value="KH_TYPE_1"/>
    <property type="match status" value="2"/>
</dbReference>
<dbReference type="SMART" id="SM00322">
    <property type="entry name" value="KH"/>
    <property type="match status" value="4"/>
</dbReference>
<organism evidence="5 6">
    <name type="scientific">Rhynchospora tenuis</name>
    <dbReference type="NCBI Taxonomy" id="198213"/>
    <lineage>
        <taxon>Eukaryota</taxon>
        <taxon>Viridiplantae</taxon>
        <taxon>Streptophyta</taxon>
        <taxon>Embryophyta</taxon>
        <taxon>Tracheophyta</taxon>
        <taxon>Spermatophyta</taxon>
        <taxon>Magnoliopsida</taxon>
        <taxon>Liliopsida</taxon>
        <taxon>Poales</taxon>
        <taxon>Cyperaceae</taxon>
        <taxon>Cyperoideae</taxon>
        <taxon>Rhynchosporeae</taxon>
        <taxon>Rhynchospora</taxon>
    </lineage>
</organism>
<protein>
    <recommendedName>
        <fullName evidence="4">K Homology domain-containing protein</fullName>
    </recommendedName>
</protein>
<reference evidence="5 6" key="1">
    <citation type="journal article" date="2022" name="Cell">
        <title>Repeat-based holocentromeres influence genome architecture and karyotype evolution.</title>
        <authorList>
            <person name="Hofstatter P.G."/>
            <person name="Thangavel G."/>
            <person name="Lux T."/>
            <person name="Neumann P."/>
            <person name="Vondrak T."/>
            <person name="Novak P."/>
            <person name="Zhang M."/>
            <person name="Costa L."/>
            <person name="Castellani M."/>
            <person name="Scott A."/>
            <person name="Toegelov H."/>
            <person name="Fuchs J."/>
            <person name="Mata-Sucre Y."/>
            <person name="Dias Y."/>
            <person name="Vanzela A.L.L."/>
            <person name="Huettel B."/>
            <person name="Almeida C.C.S."/>
            <person name="Simkova H."/>
            <person name="Souza G."/>
            <person name="Pedrosa-Harand A."/>
            <person name="Macas J."/>
            <person name="Mayer K.F.X."/>
            <person name="Houben A."/>
            <person name="Marques A."/>
        </authorList>
    </citation>
    <scope>NUCLEOTIDE SEQUENCE [LARGE SCALE GENOMIC DNA]</scope>
    <source>
        <strain evidence="5">RhyTen1mFocal</strain>
    </source>
</reference>
<dbReference type="SUPFAM" id="SSF54791">
    <property type="entry name" value="Eukaryotic type KH-domain (KH-domain type I)"/>
    <property type="match status" value="4"/>
</dbReference>
<feature type="domain" description="K Homology" evidence="4">
    <location>
        <begin position="327"/>
        <end position="401"/>
    </location>
</feature>
<dbReference type="GO" id="GO:0003723">
    <property type="term" value="F:RNA binding"/>
    <property type="evidence" value="ECO:0007669"/>
    <property type="project" value="UniProtKB-UniRule"/>
</dbReference>
<evidence type="ECO:0000256" key="1">
    <source>
        <dbReference type="ARBA" id="ARBA00022737"/>
    </source>
</evidence>
<evidence type="ECO:0000256" key="2">
    <source>
        <dbReference type="PROSITE-ProRule" id="PRU00117"/>
    </source>
</evidence>
<keyword evidence="2" id="KW-0694">RNA-binding</keyword>
<feature type="region of interest" description="Disordered" evidence="3">
    <location>
        <begin position="531"/>
        <end position="567"/>
    </location>
</feature>
<feature type="compositionally biased region" description="Basic and acidic residues" evidence="3">
    <location>
        <begin position="263"/>
        <end position="280"/>
    </location>
</feature>
<dbReference type="InterPro" id="IPR004087">
    <property type="entry name" value="KH_dom"/>
</dbReference>
<evidence type="ECO:0000259" key="4">
    <source>
        <dbReference type="SMART" id="SM00322"/>
    </source>
</evidence>
<dbReference type="CDD" id="cd22459">
    <property type="entry name" value="KH-I_PEPPER_rpt1_like"/>
    <property type="match status" value="1"/>
</dbReference>
<evidence type="ECO:0000256" key="3">
    <source>
        <dbReference type="SAM" id="MobiDB-lite"/>
    </source>
</evidence>
<gene>
    <name evidence="5" type="ORF">LUZ61_015282</name>
</gene>
<keyword evidence="1" id="KW-0677">Repeat</keyword>
<feature type="compositionally biased region" description="Pro residues" evidence="3">
    <location>
        <begin position="50"/>
        <end position="62"/>
    </location>
</feature>
<dbReference type="Gene3D" id="3.30.310.210">
    <property type="match status" value="2"/>
</dbReference>
<comment type="caution">
    <text evidence="5">The sequence shown here is derived from an EMBL/GenBank/DDBJ whole genome shotgun (WGS) entry which is preliminary data.</text>
</comment>
<feature type="compositionally biased region" description="Polar residues" evidence="3">
    <location>
        <begin position="551"/>
        <end position="567"/>
    </location>
</feature>
<dbReference type="PANTHER" id="PTHR10288">
    <property type="entry name" value="KH DOMAIN CONTAINING RNA BINDING PROTEIN"/>
    <property type="match status" value="1"/>
</dbReference>
<dbReference type="EMBL" id="JAMRDG010000002">
    <property type="protein sequence ID" value="KAJ3686118.1"/>
    <property type="molecule type" value="Genomic_DNA"/>
</dbReference>
<dbReference type="InterPro" id="IPR004088">
    <property type="entry name" value="KH_dom_type_1"/>
</dbReference>
<name>A0AAD5WG32_9POAL</name>